<comment type="caution">
    <text evidence="4">The sequence shown here is derived from an EMBL/GenBank/DDBJ whole genome shotgun (WGS) entry which is preliminary data.</text>
</comment>
<dbReference type="GO" id="GO:0016740">
    <property type="term" value="F:transferase activity"/>
    <property type="evidence" value="ECO:0007669"/>
    <property type="project" value="UniProtKB-KW"/>
</dbReference>
<feature type="transmembrane region" description="Helical" evidence="2">
    <location>
        <begin position="294"/>
        <end position="317"/>
    </location>
</feature>
<evidence type="ECO:0000259" key="3">
    <source>
        <dbReference type="Pfam" id="PF00535"/>
    </source>
</evidence>
<comment type="similarity">
    <text evidence="1">Belongs to the glycosyltransferase 2 family. WaaE/KdtX subfamily.</text>
</comment>
<reference evidence="4 5" key="1">
    <citation type="journal article" date="2013" name="Genome Announc.">
        <title>Draft Genome Sequence of Methylophaga lonarensis MPLT, a Haloalkaliphilic (Non-Methane-Utilizing) Methylotroph.</title>
        <authorList>
            <person name="Shetty S.A."/>
            <person name="Marathe N.P."/>
            <person name="Munot H."/>
            <person name="Antony C.P."/>
            <person name="Dhotre D.P."/>
            <person name="Murrell J.C."/>
            <person name="Shouche Y.S."/>
        </authorList>
    </citation>
    <scope>NUCLEOTIDE SEQUENCE [LARGE SCALE GENOMIC DNA]</scope>
    <source>
        <strain evidence="4 5">MPL</strain>
    </source>
</reference>
<protein>
    <submittedName>
        <fullName evidence="4">Glycosyl transferase</fullName>
    </submittedName>
</protein>
<dbReference type="PATRIC" id="fig|1286106.3.peg.28"/>
<dbReference type="CDD" id="cd00761">
    <property type="entry name" value="Glyco_tranf_GTA_type"/>
    <property type="match status" value="1"/>
</dbReference>
<dbReference type="Gene3D" id="3.90.550.10">
    <property type="entry name" value="Spore Coat Polysaccharide Biosynthesis Protein SpsA, Chain A"/>
    <property type="match status" value="1"/>
</dbReference>
<keyword evidence="4" id="KW-0808">Transferase</keyword>
<feature type="transmembrane region" description="Helical" evidence="2">
    <location>
        <begin position="245"/>
        <end position="274"/>
    </location>
</feature>
<accession>M7PKG6</accession>
<dbReference type="PANTHER" id="PTHR43630">
    <property type="entry name" value="POLY-BETA-1,6-N-ACETYL-D-GLUCOSAMINE SYNTHASE"/>
    <property type="match status" value="1"/>
</dbReference>
<proteinExistence type="inferred from homology"/>
<keyword evidence="2" id="KW-1133">Transmembrane helix</keyword>
<dbReference type="STRING" id="1286106.MPL1_00140"/>
<evidence type="ECO:0000313" key="4">
    <source>
        <dbReference type="EMBL" id="EMR14360.1"/>
    </source>
</evidence>
<evidence type="ECO:0000256" key="2">
    <source>
        <dbReference type="SAM" id="Phobius"/>
    </source>
</evidence>
<keyword evidence="5" id="KW-1185">Reference proteome</keyword>
<evidence type="ECO:0000256" key="1">
    <source>
        <dbReference type="ARBA" id="ARBA00038494"/>
    </source>
</evidence>
<keyword evidence="2" id="KW-0472">Membrane</keyword>
<dbReference type="EMBL" id="APHR01000001">
    <property type="protein sequence ID" value="EMR14360.1"/>
    <property type="molecule type" value="Genomic_DNA"/>
</dbReference>
<dbReference type="InterPro" id="IPR001173">
    <property type="entry name" value="Glyco_trans_2-like"/>
</dbReference>
<dbReference type="SUPFAM" id="SSF53448">
    <property type="entry name" value="Nucleotide-diphospho-sugar transferases"/>
    <property type="match status" value="1"/>
</dbReference>
<gene>
    <name evidence="4" type="ORF">MPL1_00140</name>
</gene>
<feature type="domain" description="Glycosyltransferase 2-like" evidence="3">
    <location>
        <begin position="13"/>
        <end position="131"/>
    </location>
</feature>
<dbReference type="InterPro" id="IPR029044">
    <property type="entry name" value="Nucleotide-diphossugar_trans"/>
</dbReference>
<dbReference type="Pfam" id="PF00535">
    <property type="entry name" value="Glycos_transf_2"/>
    <property type="match status" value="1"/>
</dbReference>
<name>M7PKG6_9GAMM</name>
<keyword evidence="2" id="KW-0812">Transmembrane</keyword>
<dbReference type="AlphaFoldDB" id="M7PKG6"/>
<dbReference type="PANTHER" id="PTHR43630:SF2">
    <property type="entry name" value="GLYCOSYLTRANSFERASE"/>
    <property type="match status" value="1"/>
</dbReference>
<organism evidence="4 5">
    <name type="scientific">Methylophaga lonarensis MPL</name>
    <dbReference type="NCBI Taxonomy" id="1286106"/>
    <lineage>
        <taxon>Bacteria</taxon>
        <taxon>Pseudomonadati</taxon>
        <taxon>Pseudomonadota</taxon>
        <taxon>Gammaproteobacteria</taxon>
        <taxon>Thiotrichales</taxon>
        <taxon>Piscirickettsiaceae</taxon>
        <taxon>Methylophaga</taxon>
    </lineage>
</organism>
<evidence type="ECO:0000313" key="5">
    <source>
        <dbReference type="Proteomes" id="UP000012019"/>
    </source>
</evidence>
<sequence length="331" mass="37559">MSNNSNSPTIGAVVIGRNEGQRLIRCLEPLNHQVHVVYVDSGSTDGSVVAAKALGATVVELDMQQPFTAARARNAGVQRLLELHPQTQLIQFVDGDCEIVDGWLHRASEFLTEHPEYAIVCGRRRERYPSDSLYNQLCDIEWDTPVGDALACGGDALIRVSALKQVAGYRDSMIAGEEPEMCYRLRHAGWKIFRLDAEMTLHDAAMTRFDQWWKRNKRAGHAYAESLQLHHLGKEKFRLREVASIILWAMILPLFIVLMVLMFSAYALLLLVIYPLQVIRLSMSYRVKLTGKNAFIYASSNVIGKFAQLSGVMSFYYRRIFNKSKKIIEYK</sequence>
<dbReference type="OrthoDB" id="9811884at2"/>
<dbReference type="RefSeq" id="WP_009725102.1">
    <property type="nucleotide sequence ID" value="NZ_APHR01000001.1"/>
</dbReference>
<dbReference type="eggNOG" id="COG1216">
    <property type="taxonomic scope" value="Bacteria"/>
</dbReference>
<dbReference type="Proteomes" id="UP000012019">
    <property type="component" value="Unassembled WGS sequence"/>
</dbReference>